<sequence>MNLASQFSTLKVNTPLPKYSSWDYRVDPIEYVTDTETHGVSDDRVKANQLSKRRWIISTISVKKTKFQEDRIYYSSGGEDSDGEDSDSDCGLDSEIATEQDDEWIACLMRRAELSAARVAARAAASAIVN</sequence>
<dbReference type="EMBL" id="KN818672">
    <property type="protein sequence ID" value="KIL54651.1"/>
    <property type="molecule type" value="Genomic_DNA"/>
</dbReference>
<feature type="region of interest" description="Disordered" evidence="1">
    <location>
        <begin position="74"/>
        <end position="94"/>
    </location>
</feature>
<gene>
    <name evidence="2" type="ORF">M378DRAFT_1052593</name>
</gene>
<organism evidence="2 3">
    <name type="scientific">Amanita muscaria (strain Koide BX008)</name>
    <dbReference type="NCBI Taxonomy" id="946122"/>
    <lineage>
        <taxon>Eukaryota</taxon>
        <taxon>Fungi</taxon>
        <taxon>Dikarya</taxon>
        <taxon>Basidiomycota</taxon>
        <taxon>Agaricomycotina</taxon>
        <taxon>Agaricomycetes</taxon>
        <taxon>Agaricomycetidae</taxon>
        <taxon>Agaricales</taxon>
        <taxon>Pluteineae</taxon>
        <taxon>Amanitaceae</taxon>
        <taxon>Amanita</taxon>
    </lineage>
</organism>
<feature type="compositionally biased region" description="Acidic residues" evidence="1">
    <location>
        <begin position="79"/>
        <end position="94"/>
    </location>
</feature>
<evidence type="ECO:0000313" key="2">
    <source>
        <dbReference type="EMBL" id="KIL54651.1"/>
    </source>
</evidence>
<evidence type="ECO:0000256" key="1">
    <source>
        <dbReference type="SAM" id="MobiDB-lite"/>
    </source>
</evidence>
<dbReference type="InParanoid" id="A0A0C2WDJ5"/>
<dbReference type="HOGENOM" id="CLU_139858_0_0_1"/>
<keyword evidence="3" id="KW-1185">Reference proteome</keyword>
<evidence type="ECO:0000313" key="3">
    <source>
        <dbReference type="Proteomes" id="UP000054549"/>
    </source>
</evidence>
<accession>A0A0C2WDJ5</accession>
<dbReference type="AlphaFoldDB" id="A0A0C2WDJ5"/>
<dbReference type="Proteomes" id="UP000054549">
    <property type="component" value="Unassembled WGS sequence"/>
</dbReference>
<name>A0A0C2WDJ5_AMAMK</name>
<protein>
    <submittedName>
        <fullName evidence="2">Uncharacterized protein</fullName>
    </submittedName>
</protein>
<reference evidence="2 3" key="1">
    <citation type="submission" date="2014-04" db="EMBL/GenBank/DDBJ databases">
        <title>Evolutionary Origins and Diversification of the Mycorrhizal Mutualists.</title>
        <authorList>
            <consortium name="DOE Joint Genome Institute"/>
            <consortium name="Mycorrhizal Genomics Consortium"/>
            <person name="Kohler A."/>
            <person name="Kuo A."/>
            <person name="Nagy L.G."/>
            <person name="Floudas D."/>
            <person name="Copeland A."/>
            <person name="Barry K.W."/>
            <person name="Cichocki N."/>
            <person name="Veneault-Fourrey C."/>
            <person name="LaButti K."/>
            <person name="Lindquist E.A."/>
            <person name="Lipzen A."/>
            <person name="Lundell T."/>
            <person name="Morin E."/>
            <person name="Murat C."/>
            <person name="Riley R."/>
            <person name="Ohm R."/>
            <person name="Sun H."/>
            <person name="Tunlid A."/>
            <person name="Henrissat B."/>
            <person name="Grigoriev I.V."/>
            <person name="Hibbett D.S."/>
            <person name="Martin F."/>
        </authorList>
    </citation>
    <scope>NUCLEOTIDE SEQUENCE [LARGE SCALE GENOMIC DNA]</scope>
    <source>
        <strain evidence="2 3">Koide BX008</strain>
    </source>
</reference>
<proteinExistence type="predicted"/>